<dbReference type="AlphaFoldDB" id="A0A9P9JXA0"/>
<dbReference type="EMBL" id="JAGMUX010000019">
    <property type="protein sequence ID" value="KAH7232199.1"/>
    <property type="molecule type" value="Genomic_DNA"/>
</dbReference>
<dbReference type="InterPro" id="IPR036188">
    <property type="entry name" value="FAD/NAD-bd_sf"/>
</dbReference>
<evidence type="ECO:0000256" key="3">
    <source>
        <dbReference type="ARBA" id="ARBA00022827"/>
    </source>
</evidence>
<dbReference type="GO" id="GO:0050660">
    <property type="term" value="F:flavin adenine dinucleotide binding"/>
    <property type="evidence" value="ECO:0007669"/>
    <property type="project" value="InterPro"/>
</dbReference>
<dbReference type="Proteomes" id="UP000720189">
    <property type="component" value="Unassembled WGS sequence"/>
</dbReference>
<accession>A0A9P9JXA0</accession>
<protein>
    <recommendedName>
        <fullName evidence="7">Monooxygenase</fullName>
    </recommendedName>
</protein>
<dbReference type="OrthoDB" id="74360at2759"/>
<dbReference type="InterPro" id="IPR051209">
    <property type="entry name" value="FAD-bind_Monooxygenase_sf"/>
</dbReference>
<evidence type="ECO:0000313" key="6">
    <source>
        <dbReference type="Proteomes" id="UP000720189"/>
    </source>
</evidence>
<dbReference type="GeneID" id="70230737"/>
<dbReference type="RefSeq" id="XP_046043859.1">
    <property type="nucleotide sequence ID" value="XM_046200783.1"/>
</dbReference>
<reference evidence="5" key="1">
    <citation type="journal article" date="2021" name="Nat. Commun.">
        <title>Genetic determinants of endophytism in the Arabidopsis root mycobiome.</title>
        <authorList>
            <person name="Mesny F."/>
            <person name="Miyauchi S."/>
            <person name="Thiergart T."/>
            <person name="Pickel B."/>
            <person name="Atanasova L."/>
            <person name="Karlsson M."/>
            <person name="Huettel B."/>
            <person name="Barry K.W."/>
            <person name="Haridas S."/>
            <person name="Chen C."/>
            <person name="Bauer D."/>
            <person name="Andreopoulos W."/>
            <person name="Pangilinan J."/>
            <person name="LaButti K."/>
            <person name="Riley R."/>
            <person name="Lipzen A."/>
            <person name="Clum A."/>
            <person name="Drula E."/>
            <person name="Henrissat B."/>
            <person name="Kohler A."/>
            <person name="Grigoriev I.V."/>
            <person name="Martin F.M."/>
            <person name="Hacquard S."/>
        </authorList>
    </citation>
    <scope>NUCLEOTIDE SEQUENCE</scope>
    <source>
        <strain evidence="5">MPI-CAGE-AT-0023</strain>
    </source>
</reference>
<keyword evidence="4" id="KW-0560">Oxidoreductase</keyword>
<evidence type="ECO:0008006" key="7">
    <source>
        <dbReference type="Google" id="ProtNLM"/>
    </source>
</evidence>
<evidence type="ECO:0000256" key="2">
    <source>
        <dbReference type="ARBA" id="ARBA00022630"/>
    </source>
</evidence>
<gene>
    <name evidence="5" type="ORF">BKA55DRAFT_710520</name>
</gene>
<dbReference type="PANTHER" id="PTHR42877:SF5">
    <property type="entry name" value="L-ORNITHINE N(5)-MONOOXYGENASE-RELATED"/>
    <property type="match status" value="1"/>
</dbReference>
<evidence type="ECO:0000313" key="5">
    <source>
        <dbReference type="EMBL" id="KAH7232199.1"/>
    </source>
</evidence>
<organism evidence="5 6">
    <name type="scientific">Fusarium redolens</name>
    <dbReference type="NCBI Taxonomy" id="48865"/>
    <lineage>
        <taxon>Eukaryota</taxon>
        <taxon>Fungi</taxon>
        <taxon>Dikarya</taxon>
        <taxon>Ascomycota</taxon>
        <taxon>Pezizomycotina</taxon>
        <taxon>Sordariomycetes</taxon>
        <taxon>Hypocreomycetidae</taxon>
        <taxon>Hypocreales</taxon>
        <taxon>Nectriaceae</taxon>
        <taxon>Fusarium</taxon>
        <taxon>Fusarium redolens species complex</taxon>
    </lineage>
</organism>
<comment type="caution">
    <text evidence="5">The sequence shown here is derived from an EMBL/GenBank/DDBJ whole genome shotgun (WGS) entry which is preliminary data.</text>
</comment>
<dbReference type="Pfam" id="PF00743">
    <property type="entry name" value="FMO-like"/>
    <property type="match status" value="1"/>
</dbReference>
<evidence type="ECO:0000256" key="4">
    <source>
        <dbReference type="ARBA" id="ARBA00023002"/>
    </source>
</evidence>
<name>A0A9P9JXA0_FUSRE</name>
<dbReference type="PANTHER" id="PTHR42877">
    <property type="entry name" value="L-ORNITHINE N(5)-MONOOXYGENASE-RELATED"/>
    <property type="match status" value="1"/>
</dbReference>
<dbReference type="GO" id="GO:0050661">
    <property type="term" value="F:NADP binding"/>
    <property type="evidence" value="ECO:0007669"/>
    <property type="project" value="InterPro"/>
</dbReference>
<dbReference type="GO" id="GO:0004499">
    <property type="term" value="F:N,N-dimethylaniline monooxygenase activity"/>
    <property type="evidence" value="ECO:0007669"/>
    <property type="project" value="InterPro"/>
</dbReference>
<comment type="similarity">
    <text evidence="1">Belongs to the FAD-binding monooxygenase family.</text>
</comment>
<proteinExistence type="inferred from homology"/>
<keyword evidence="3" id="KW-0274">FAD</keyword>
<sequence length="546" mass="61801">MSTPNVIIVGGGAAAIAMAHTLKHKLGFNNFEIFEKREGLGGTWRINTYPGCGSDVPIHLYSFSFNLNPDWTQALADQEEILRYIENTVDKFNLRRHFRFKIECIGAEWVDGTWRVYFLDTYTGKKFTKECTILLSAVGGFSIPRPAKFAGMEKYMGKIFHTADWDHTFDWRNTNVAVIGNGCSAAQVVPSIAPGAKKLVQYARSPQWYHPRPNKVFTTFDKFCFRYLPLYQRYHRLDLFLQTDELASVYGSEDKQVEKRLATEAEARSYILSEAPKKYHHFIVPDFPLGCKRRIYDPGYLACLHRDNVELLPEGIQEFTETGLLSETGKSEDFDAVILATGFDVQSFLAPMKITGKTGEELQNQWSNRRGAQAYMGTFVHNNPNFAILFGPNTFPAFNSVIYAIEVQVAYITSVLVKPVIDGYTDVIEVKQDAEEGFIENLDRVLGETVFSAGCSNWYINKAGRNSAAWPGMASTFWKATFFPKWSHFLMSGGSPLWMVRKTWRNLRNTSPLSWLAVTAVTGFAMSQGLLTIPSPVENLFCYLRA</sequence>
<dbReference type="Gene3D" id="3.50.50.60">
    <property type="entry name" value="FAD/NAD(P)-binding domain"/>
    <property type="match status" value="2"/>
</dbReference>
<keyword evidence="2" id="KW-0285">Flavoprotein</keyword>
<dbReference type="SUPFAM" id="SSF51905">
    <property type="entry name" value="FAD/NAD(P)-binding domain"/>
    <property type="match status" value="2"/>
</dbReference>
<dbReference type="InterPro" id="IPR020946">
    <property type="entry name" value="Flavin_mOase-like"/>
</dbReference>
<evidence type="ECO:0000256" key="1">
    <source>
        <dbReference type="ARBA" id="ARBA00010139"/>
    </source>
</evidence>
<keyword evidence="6" id="KW-1185">Reference proteome</keyword>